<name>A0A0A9C5H9_ARUDO</name>
<proteinExistence type="predicted"/>
<dbReference type="AlphaFoldDB" id="A0A0A9C5H9"/>
<protein>
    <submittedName>
        <fullName evidence="1">Uncharacterized protein</fullName>
    </submittedName>
</protein>
<reference evidence="1" key="2">
    <citation type="journal article" date="2015" name="Data Brief">
        <title>Shoot transcriptome of the giant reed, Arundo donax.</title>
        <authorList>
            <person name="Barrero R.A."/>
            <person name="Guerrero F.D."/>
            <person name="Moolhuijzen P."/>
            <person name="Goolsby J.A."/>
            <person name="Tidwell J."/>
            <person name="Bellgard S.E."/>
            <person name="Bellgard M.I."/>
        </authorList>
    </citation>
    <scope>NUCLEOTIDE SEQUENCE</scope>
    <source>
        <tissue evidence="1">Shoot tissue taken approximately 20 cm above the soil surface</tissue>
    </source>
</reference>
<evidence type="ECO:0000313" key="1">
    <source>
        <dbReference type="EMBL" id="JAD69708.1"/>
    </source>
</evidence>
<accession>A0A0A9C5H9</accession>
<reference evidence="1" key="1">
    <citation type="submission" date="2014-09" db="EMBL/GenBank/DDBJ databases">
        <authorList>
            <person name="Magalhaes I.L.F."/>
            <person name="Oliveira U."/>
            <person name="Santos F.R."/>
            <person name="Vidigal T.H.D.A."/>
            <person name="Brescovit A.D."/>
            <person name="Santos A.J."/>
        </authorList>
    </citation>
    <scope>NUCLEOTIDE SEQUENCE</scope>
    <source>
        <tissue evidence="1">Shoot tissue taken approximately 20 cm above the soil surface</tissue>
    </source>
</reference>
<dbReference type="EMBL" id="GBRH01228187">
    <property type="protein sequence ID" value="JAD69708.1"/>
    <property type="molecule type" value="Transcribed_RNA"/>
</dbReference>
<organism evidence="1">
    <name type="scientific">Arundo donax</name>
    <name type="common">Giant reed</name>
    <name type="synonym">Donax arundinaceus</name>
    <dbReference type="NCBI Taxonomy" id="35708"/>
    <lineage>
        <taxon>Eukaryota</taxon>
        <taxon>Viridiplantae</taxon>
        <taxon>Streptophyta</taxon>
        <taxon>Embryophyta</taxon>
        <taxon>Tracheophyta</taxon>
        <taxon>Spermatophyta</taxon>
        <taxon>Magnoliopsida</taxon>
        <taxon>Liliopsida</taxon>
        <taxon>Poales</taxon>
        <taxon>Poaceae</taxon>
        <taxon>PACMAD clade</taxon>
        <taxon>Arundinoideae</taxon>
        <taxon>Arundineae</taxon>
        <taxon>Arundo</taxon>
    </lineage>
</organism>
<sequence length="30" mass="3308">MSWCMLQMIIGPCPLSNLTPLILKSFPDAS</sequence>